<evidence type="ECO:0000256" key="3">
    <source>
        <dbReference type="ARBA" id="ARBA00022840"/>
    </source>
</evidence>
<dbReference type="PANTHER" id="PTHR43585:SF2">
    <property type="entry name" value="ATP-GRASP ENZYME FSQD"/>
    <property type="match status" value="1"/>
</dbReference>
<gene>
    <name evidence="6" type="ORF">FB471_0729</name>
</gene>
<dbReference type="AlphaFoldDB" id="A0A542DDC3"/>
<dbReference type="InterPro" id="IPR011761">
    <property type="entry name" value="ATP-grasp"/>
</dbReference>
<dbReference type="PROSITE" id="PS50975">
    <property type="entry name" value="ATP_GRASP"/>
    <property type="match status" value="1"/>
</dbReference>
<evidence type="ECO:0000256" key="1">
    <source>
        <dbReference type="ARBA" id="ARBA00022598"/>
    </source>
</evidence>
<organism evidence="6 7">
    <name type="scientific">Amycolatopsis cihanbeyliensis</name>
    <dbReference type="NCBI Taxonomy" id="1128664"/>
    <lineage>
        <taxon>Bacteria</taxon>
        <taxon>Bacillati</taxon>
        <taxon>Actinomycetota</taxon>
        <taxon>Actinomycetes</taxon>
        <taxon>Pseudonocardiales</taxon>
        <taxon>Pseudonocardiaceae</taxon>
        <taxon>Amycolatopsis</taxon>
    </lineage>
</organism>
<proteinExistence type="predicted"/>
<accession>A0A542DDC3</accession>
<dbReference type="PANTHER" id="PTHR43585">
    <property type="entry name" value="FUMIPYRROLE BIOSYNTHESIS PROTEIN C"/>
    <property type="match status" value="1"/>
</dbReference>
<comment type="caution">
    <text evidence="6">The sequence shown here is derived from an EMBL/GenBank/DDBJ whole genome shotgun (WGS) entry which is preliminary data.</text>
</comment>
<evidence type="ECO:0000313" key="6">
    <source>
        <dbReference type="EMBL" id="TQJ01065.1"/>
    </source>
</evidence>
<dbReference type="InterPro" id="IPR013815">
    <property type="entry name" value="ATP_grasp_subdomain_1"/>
</dbReference>
<dbReference type="RefSeq" id="WP_141995918.1">
    <property type="nucleotide sequence ID" value="NZ_VFML01000001.1"/>
</dbReference>
<evidence type="ECO:0000256" key="4">
    <source>
        <dbReference type="PROSITE-ProRule" id="PRU00409"/>
    </source>
</evidence>
<sequence length="400" mass="44601">MRILILNKNKFGRMEYARAIDHQRHDVTYAGTTEYDDDIPKDLRCERFVLERGAPVVEQLQPWLRAQRPFDRLLARHELLIMPAAELRAEFGIPGMLPDLAARFRDKVTMKATLERAGIRVPRFVRATELPEHVPWQGKTIVKPRDSNASQGVYLCDDYDSARRLVGQRRRDDHAFADRYEVEEYLDGPIWHVDGFLFRGEPVAVQASRYVRTPLEFEHGNPLGSVQFPYPELEAWTLDCLHALGADTLTFHLEAIITADGPAFLEVAARCGGGYVVDMFRRRTGAHLHSLDMATEVGGELATHLLESPAPNSFNGMFLFPGHTYGGAPVTVDVPAGTLTAPVLVKYRIFPEGKPTPTNANYRPENLAFSGLVSGPDPAELDAWLEDLLSSATVSAPGDA</sequence>
<feature type="domain" description="ATP-grasp" evidence="5">
    <location>
        <begin position="111"/>
        <end position="297"/>
    </location>
</feature>
<evidence type="ECO:0000256" key="2">
    <source>
        <dbReference type="ARBA" id="ARBA00022741"/>
    </source>
</evidence>
<name>A0A542DDC3_AMYCI</name>
<keyword evidence="3 4" id="KW-0067">ATP-binding</keyword>
<protein>
    <recommendedName>
        <fullName evidence="5">ATP-grasp domain-containing protein</fullName>
    </recommendedName>
</protein>
<evidence type="ECO:0000313" key="7">
    <source>
        <dbReference type="Proteomes" id="UP000320876"/>
    </source>
</evidence>
<dbReference type="SUPFAM" id="SSF56059">
    <property type="entry name" value="Glutathione synthetase ATP-binding domain-like"/>
    <property type="match status" value="1"/>
</dbReference>
<dbReference type="GO" id="GO:0016874">
    <property type="term" value="F:ligase activity"/>
    <property type="evidence" value="ECO:0007669"/>
    <property type="project" value="UniProtKB-KW"/>
</dbReference>
<dbReference type="Gene3D" id="3.30.1490.20">
    <property type="entry name" value="ATP-grasp fold, A domain"/>
    <property type="match status" value="1"/>
</dbReference>
<dbReference type="EMBL" id="VFML01000001">
    <property type="protein sequence ID" value="TQJ01065.1"/>
    <property type="molecule type" value="Genomic_DNA"/>
</dbReference>
<dbReference type="InterPro" id="IPR052032">
    <property type="entry name" value="ATP-dep_AA_Ligase"/>
</dbReference>
<reference evidence="6 7" key="1">
    <citation type="submission" date="2019-06" db="EMBL/GenBank/DDBJ databases">
        <title>Sequencing the genomes of 1000 actinobacteria strains.</title>
        <authorList>
            <person name="Klenk H.-P."/>
        </authorList>
    </citation>
    <scope>NUCLEOTIDE SEQUENCE [LARGE SCALE GENOMIC DNA]</scope>
    <source>
        <strain evidence="6 7">DSM 45679</strain>
    </source>
</reference>
<dbReference type="Proteomes" id="UP000320876">
    <property type="component" value="Unassembled WGS sequence"/>
</dbReference>
<evidence type="ECO:0000259" key="5">
    <source>
        <dbReference type="PROSITE" id="PS50975"/>
    </source>
</evidence>
<dbReference type="OrthoDB" id="3428978at2"/>
<keyword evidence="2 4" id="KW-0547">Nucleotide-binding</keyword>
<keyword evidence="1" id="KW-0436">Ligase</keyword>
<dbReference type="Gene3D" id="3.40.50.20">
    <property type="match status" value="1"/>
</dbReference>
<dbReference type="GO" id="GO:0046872">
    <property type="term" value="F:metal ion binding"/>
    <property type="evidence" value="ECO:0007669"/>
    <property type="project" value="InterPro"/>
</dbReference>
<dbReference type="Gene3D" id="3.30.470.20">
    <property type="entry name" value="ATP-grasp fold, B domain"/>
    <property type="match status" value="1"/>
</dbReference>
<keyword evidence="7" id="KW-1185">Reference proteome</keyword>
<dbReference type="GO" id="GO:0005524">
    <property type="term" value="F:ATP binding"/>
    <property type="evidence" value="ECO:0007669"/>
    <property type="project" value="UniProtKB-UniRule"/>
</dbReference>